<feature type="binding site" evidence="8">
    <location>
        <position position="181"/>
    </location>
    <ligand>
        <name>substrate</name>
    </ligand>
</feature>
<comment type="caution">
    <text evidence="8">Lacks conserved residue(s) required for the propagation of feature annotation.</text>
</comment>
<evidence type="ECO:0000256" key="1">
    <source>
        <dbReference type="ARBA" id="ARBA00005196"/>
    </source>
</evidence>
<comment type="catalytic activity">
    <reaction evidence="7 8">
        <text>(2S,6S)-2,6-diaminopimelate = meso-2,6-diaminopimelate</text>
        <dbReference type="Rhea" id="RHEA:15393"/>
        <dbReference type="ChEBI" id="CHEBI:57609"/>
        <dbReference type="ChEBI" id="CHEBI:57791"/>
        <dbReference type="EC" id="5.1.1.7"/>
    </reaction>
</comment>
<dbReference type="SUPFAM" id="SSF54506">
    <property type="entry name" value="Diaminopimelate epimerase-like"/>
    <property type="match status" value="2"/>
</dbReference>
<dbReference type="InterPro" id="IPR001653">
    <property type="entry name" value="DAP_epimerase_DapF"/>
</dbReference>
<evidence type="ECO:0000256" key="3">
    <source>
        <dbReference type="ARBA" id="ARBA00013080"/>
    </source>
</evidence>
<feature type="active site" description="Proton donor" evidence="8">
    <location>
        <position position="75"/>
    </location>
</feature>
<proteinExistence type="inferred from homology"/>
<feature type="site" description="Could be important to modulate the pK values of the two catalytic cysteine residues" evidence="8">
    <location>
        <position position="153"/>
    </location>
</feature>
<dbReference type="PROSITE" id="PS01326">
    <property type="entry name" value="DAP_EPIMERASE"/>
    <property type="match status" value="1"/>
</dbReference>
<dbReference type="GO" id="GO:0005829">
    <property type="term" value="C:cytosol"/>
    <property type="evidence" value="ECO:0007669"/>
    <property type="project" value="TreeGrafter"/>
</dbReference>
<dbReference type="HOGENOM" id="CLU_053306_3_0_7"/>
<feature type="active site" evidence="9">
    <location>
        <position position="75"/>
    </location>
</feature>
<accession>B8JC32</accession>
<evidence type="ECO:0000313" key="10">
    <source>
        <dbReference type="EMBL" id="ACL63954.1"/>
    </source>
</evidence>
<feature type="binding site" evidence="8">
    <location>
        <begin position="76"/>
        <end position="77"/>
    </location>
    <ligand>
        <name>substrate</name>
    </ligand>
</feature>
<dbReference type="Pfam" id="PF01678">
    <property type="entry name" value="DAP_epimerase"/>
    <property type="match status" value="2"/>
</dbReference>
<feature type="binding site" evidence="8">
    <location>
        <position position="66"/>
    </location>
    <ligand>
        <name>substrate</name>
    </ligand>
</feature>
<dbReference type="InterPro" id="IPR018510">
    <property type="entry name" value="DAP_epimerase_AS"/>
</dbReference>
<organism evidence="10 11">
    <name type="scientific">Anaeromyxobacter dehalogenans (strain ATCC BAA-258 / DSM 21875 / 2CP-1)</name>
    <dbReference type="NCBI Taxonomy" id="455488"/>
    <lineage>
        <taxon>Bacteria</taxon>
        <taxon>Pseudomonadati</taxon>
        <taxon>Myxococcota</taxon>
        <taxon>Myxococcia</taxon>
        <taxon>Myxococcales</taxon>
        <taxon>Cystobacterineae</taxon>
        <taxon>Anaeromyxobacteraceae</taxon>
        <taxon>Anaeromyxobacter</taxon>
    </lineage>
</organism>
<feature type="binding site" evidence="8">
    <location>
        <position position="17"/>
    </location>
    <ligand>
        <name>substrate</name>
    </ligand>
</feature>
<keyword evidence="11" id="KW-1185">Reference proteome</keyword>
<evidence type="ECO:0000256" key="4">
    <source>
        <dbReference type="ARBA" id="ARBA00022605"/>
    </source>
</evidence>
<feature type="site" description="Could be important to modulate the pK values of the two catalytic cysteine residues" evidence="8">
    <location>
        <position position="198"/>
    </location>
</feature>
<gene>
    <name evidence="8" type="primary">dapF</name>
    <name evidence="10" type="ordered locus">A2cp1_0597</name>
</gene>
<dbReference type="Proteomes" id="UP000007089">
    <property type="component" value="Chromosome"/>
</dbReference>
<dbReference type="UniPathway" id="UPA00034">
    <property type="reaction ID" value="UER00025"/>
</dbReference>
<name>B8JC32_ANAD2</name>
<comment type="similarity">
    <text evidence="2 8">Belongs to the diaminopimelate epimerase family.</text>
</comment>
<keyword evidence="4 8" id="KW-0028">Amino-acid biosynthesis</keyword>
<dbReference type="NCBIfam" id="TIGR00652">
    <property type="entry name" value="DapF"/>
    <property type="match status" value="1"/>
</dbReference>
<evidence type="ECO:0000313" key="11">
    <source>
        <dbReference type="Proteomes" id="UP000007089"/>
    </source>
</evidence>
<feature type="binding site" evidence="8">
    <location>
        <position position="151"/>
    </location>
    <ligand>
        <name>substrate</name>
    </ligand>
</feature>
<sequence length="266" mass="27324">MMRRVPLPFVKYHGLGNDFVVVDGPLMDAARARRICDRRRGVGADGVLTVLPPRTAGATATMHIFNSDGSVAAMCGNGIRCVARHLADTRGLDGDLVVDTDSGPKRCTIHRGPGGAVEAVSVEMGPARLEGEQEFRVGGEALRALRVSMGNPHAVLFDAPERARALAVGPALERLVPGGVNVGFARPGPSGIDLVVWERGAGLTDACGTGACAAAVAAVSRGLARAGAPVEVRLPGGALAITVAPDLVGVTMRGPAERAFTGETDL</sequence>
<keyword evidence="5 8" id="KW-0457">Lysine biosynthesis</keyword>
<dbReference type="KEGG" id="acp:A2cp1_0597"/>
<dbReference type="EMBL" id="CP001359">
    <property type="protein sequence ID" value="ACL63954.1"/>
    <property type="molecule type" value="Genomic_DNA"/>
</dbReference>
<evidence type="ECO:0000256" key="8">
    <source>
        <dbReference type="HAMAP-Rule" id="MF_00197"/>
    </source>
</evidence>
<evidence type="ECO:0000256" key="5">
    <source>
        <dbReference type="ARBA" id="ARBA00023154"/>
    </source>
</evidence>
<dbReference type="GO" id="GO:0008837">
    <property type="term" value="F:diaminopimelate epimerase activity"/>
    <property type="evidence" value="ECO:0007669"/>
    <property type="project" value="UniProtKB-UniRule"/>
</dbReference>
<dbReference type="RefSeq" id="WP_012632001.1">
    <property type="nucleotide sequence ID" value="NC_011891.1"/>
</dbReference>
<dbReference type="HAMAP" id="MF_00197">
    <property type="entry name" value="DAP_epimerase"/>
    <property type="match status" value="1"/>
</dbReference>
<comment type="function">
    <text evidence="8">Catalyzes the stereoinversion of LL-2,6-diaminopimelate (L,L-DAP) to meso-diaminopimelate (meso-DAP), a precursor of L-lysine and an essential component of the bacterial peptidoglycan.</text>
</comment>
<reference evidence="10" key="1">
    <citation type="submission" date="2009-01" db="EMBL/GenBank/DDBJ databases">
        <title>Complete sequence of Anaeromyxobacter dehalogenans 2CP-1.</title>
        <authorList>
            <consortium name="US DOE Joint Genome Institute"/>
            <person name="Lucas S."/>
            <person name="Copeland A."/>
            <person name="Lapidus A."/>
            <person name="Glavina del Rio T."/>
            <person name="Dalin E."/>
            <person name="Tice H."/>
            <person name="Bruce D."/>
            <person name="Goodwin L."/>
            <person name="Pitluck S."/>
            <person name="Saunders E."/>
            <person name="Brettin T."/>
            <person name="Detter J.C."/>
            <person name="Han C."/>
            <person name="Larimer F."/>
            <person name="Land M."/>
            <person name="Hauser L."/>
            <person name="Kyrpides N."/>
            <person name="Ovchinnikova G."/>
            <person name="Beliaev A.S."/>
            <person name="Richardson P."/>
        </authorList>
    </citation>
    <scope>NUCLEOTIDE SEQUENCE</scope>
    <source>
        <strain evidence="10">2CP-1</strain>
    </source>
</reference>
<dbReference type="GO" id="GO:0009089">
    <property type="term" value="P:lysine biosynthetic process via diaminopimelate"/>
    <property type="evidence" value="ECO:0007669"/>
    <property type="project" value="UniProtKB-UniRule"/>
</dbReference>
<comment type="subcellular location">
    <subcellularLocation>
        <location evidence="8">Cytoplasm</location>
    </subcellularLocation>
</comment>
<evidence type="ECO:0000256" key="2">
    <source>
        <dbReference type="ARBA" id="ARBA00010219"/>
    </source>
</evidence>
<keyword evidence="6 8" id="KW-0413">Isomerase</keyword>
<feature type="binding site" evidence="8">
    <location>
        <begin position="198"/>
        <end position="199"/>
    </location>
    <ligand>
        <name>substrate</name>
    </ligand>
</feature>
<comment type="subunit">
    <text evidence="8">Homodimer.</text>
</comment>
<feature type="active site" description="Proton acceptor" evidence="8">
    <location>
        <position position="207"/>
    </location>
</feature>
<dbReference type="EC" id="5.1.1.7" evidence="3 8"/>
<dbReference type="Gene3D" id="3.10.310.10">
    <property type="entry name" value="Diaminopimelate Epimerase, Chain A, domain 1"/>
    <property type="match status" value="2"/>
</dbReference>
<dbReference type="PANTHER" id="PTHR31689:SF0">
    <property type="entry name" value="DIAMINOPIMELATE EPIMERASE"/>
    <property type="match status" value="1"/>
</dbReference>
<dbReference type="AlphaFoldDB" id="B8JC32"/>
<keyword evidence="8" id="KW-0963">Cytoplasm</keyword>
<evidence type="ECO:0000256" key="6">
    <source>
        <dbReference type="ARBA" id="ARBA00023235"/>
    </source>
</evidence>
<dbReference type="PANTHER" id="PTHR31689">
    <property type="entry name" value="DIAMINOPIMELATE EPIMERASE, CHLOROPLASTIC"/>
    <property type="match status" value="1"/>
</dbReference>
<evidence type="ECO:0000256" key="9">
    <source>
        <dbReference type="PROSITE-ProRule" id="PRU10125"/>
    </source>
</evidence>
<protein>
    <recommendedName>
        <fullName evidence="3 8">Diaminopimelate epimerase</fullName>
        <shortName evidence="8">DAP epimerase</shortName>
        <ecNumber evidence="3 8">5.1.1.7</ecNumber>
    </recommendedName>
    <alternativeName>
        <fullName evidence="8">PLP-independent amino acid racemase</fullName>
    </alternativeName>
</protein>
<feature type="binding site" evidence="8">
    <location>
        <begin position="208"/>
        <end position="209"/>
    </location>
    <ligand>
        <name>substrate</name>
    </ligand>
</feature>
<evidence type="ECO:0000256" key="7">
    <source>
        <dbReference type="ARBA" id="ARBA00051712"/>
    </source>
</evidence>
<comment type="pathway">
    <text evidence="1 8">Amino-acid biosynthesis; L-lysine biosynthesis via DAP pathway; DL-2,6-diaminopimelate from LL-2,6-diaminopimelate: step 1/1.</text>
</comment>